<evidence type="ECO:0000313" key="3">
    <source>
        <dbReference type="EMBL" id="MEL1249905.1"/>
    </source>
</evidence>
<feature type="domain" description="Response regulatory" evidence="2">
    <location>
        <begin position="3"/>
        <end position="114"/>
    </location>
</feature>
<sequence>MKTILVLEDEPLIAMDLRYAVEDLGFEVLAAIDNDEALAAIEGREVDGAILDVSLGAGKTCEPTASELHARAIPFILHTGDLDRVGETLRAIGAPIMPKPSPSDVVANRLVDQMREKT</sequence>
<dbReference type="Proteomes" id="UP001497045">
    <property type="component" value="Unassembled WGS sequence"/>
</dbReference>
<proteinExistence type="predicted"/>
<feature type="modified residue" description="4-aspartylphosphate" evidence="1">
    <location>
        <position position="52"/>
    </location>
</feature>
<dbReference type="EMBL" id="JBBYHV010000001">
    <property type="protein sequence ID" value="MEL1249905.1"/>
    <property type="molecule type" value="Genomic_DNA"/>
</dbReference>
<reference evidence="3 4" key="1">
    <citation type="submission" date="2024-04" db="EMBL/GenBank/DDBJ databases">
        <title>Aurantiacibacter sp. DGU6 16S ribosomal RNA gene Genome sequencing and assembly.</title>
        <authorList>
            <person name="Park S."/>
        </authorList>
    </citation>
    <scope>NUCLEOTIDE SEQUENCE [LARGE SCALE GENOMIC DNA]</scope>
    <source>
        <strain evidence="3 4">DGU6</strain>
    </source>
</reference>
<evidence type="ECO:0000256" key="1">
    <source>
        <dbReference type="PROSITE-ProRule" id="PRU00169"/>
    </source>
</evidence>
<keyword evidence="1" id="KW-0597">Phosphoprotein</keyword>
<dbReference type="InterPro" id="IPR001789">
    <property type="entry name" value="Sig_transdc_resp-reg_receiver"/>
</dbReference>
<dbReference type="Gene3D" id="3.40.50.2300">
    <property type="match status" value="1"/>
</dbReference>
<accession>A0ABU9IBW2</accession>
<comment type="caution">
    <text evidence="3">The sequence shown here is derived from an EMBL/GenBank/DDBJ whole genome shotgun (WGS) entry which is preliminary data.</text>
</comment>
<dbReference type="PROSITE" id="PS50110">
    <property type="entry name" value="RESPONSE_REGULATORY"/>
    <property type="match status" value="1"/>
</dbReference>
<dbReference type="RefSeq" id="WP_341672426.1">
    <property type="nucleotide sequence ID" value="NZ_JBBYHV010000001.1"/>
</dbReference>
<dbReference type="SUPFAM" id="SSF52172">
    <property type="entry name" value="CheY-like"/>
    <property type="match status" value="1"/>
</dbReference>
<evidence type="ECO:0000259" key="2">
    <source>
        <dbReference type="PROSITE" id="PS50110"/>
    </source>
</evidence>
<name>A0ABU9IBW2_9SPHN</name>
<keyword evidence="4" id="KW-1185">Reference proteome</keyword>
<dbReference type="InterPro" id="IPR011006">
    <property type="entry name" value="CheY-like_superfamily"/>
</dbReference>
<gene>
    <name evidence="3" type="ORF">AAEO60_04385</name>
</gene>
<protein>
    <submittedName>
        <fullName evidence="3">Response regulator</fullName>
    </submittedName>
</protein>
<dbReference type="SMART" id="SM00448">
    <property type="entry name" value="REC"/>
    <property type="match status" value="1"/>
</dbReference>
<organism evidence="3 4">
    <name type="scientific">Aurantiacibacter gilvus</name>
    <dbReference type="NCBI Taxonomy" id="3139141"/>
    <lineage>
        <taxon>Bacteria</taxon>
        <taxon>Pseudomonadati</taxon>
        <taxon>Pseudomonadota</taxon>
        <taxon>Alphaproteobacteria</taxon>
        <taxon>Sphingomonadales</taxon>
        <taxon>Erythrobacteraceae</taxon>
        <taxon>Aurantiacibacter</taxon>
    </lineage>
</organism>
<evidence type="ECO:0000313" key="4">
    <source>
        <dbReference type="Proteomes" id="UP001497045"/>
    </source>
</evidence>